<protein>
    <submittedName>
        <fullName evidence="2">Uncharacterized protein</fullName>
    </submittedName>
</protein>
<dbReference type="InParanoid" id="A0A423XBP2"/>
<keyword evidence="1" id="KW-1133">Transmembrane helix</keyword>
<reference evidence="2 3" key="1">
    <citation type="submission" date="2015-09" db="EMBL/GenBank/DDBJ databases">
        <title>Host preference determinants of Valsa canker pathogens revealed by comparative genomics.</title>
        <authorList>
            <person name="Yin Z."/>
            <person name="Huang L."/>
        </authorList>
    </citation>
    <scope>NUCLEOTIDE SEQUENCE [LARGE SCALE GENOMIC DNA]</scope>
    <source>
        <strain evidence="2 3">SXYLt</strain>
    </source>
</reference>
<feature type="transmembrane region" description="Helical" evidence="1">
    <location>
        <begin position="12"/>
        <end position="29"/>
    </location>
</feature>
<feature type="transmembrane region" description="Helical" evidence="1">
    <location>
        <begin position="35"/>
        <end position="58"/>
    </location>
</feature>
<dbReference type="EMBL" id="LKEB01000020">
    <property type="protein sequence ID" value="ROW13349.1"/>
    <property type="molecule type" value="Genomic_DNA"/>
</dbReference>
<evidence type="ECO:0000313" key="2">
    <source>
        <dbReference type="EMBL" id="ROW13349.1"/>
    </source>
</evidence>
<dbReference type="Proteomes" id="UP000285146">
    <property type="component" value="Unassembled WGS sequence"/>
</dbReference>
<dbReference type="AlphaFoldDB" id="A0A423XBP2"/>
<evidence type="ECO:0000313" key="3">
    <source>
        <dbReference type="Proteomes" id="UP000285146"/>
    </source>
</evidence>
<evidence type="ECO:0000256" key="1">
    <source>
        <dbReference type="SAM" id="Phobius"/>
    </source>
</evidence>
<organism evidence="2 3">
    <name type="scientific">Cytospora leucostoma</name>
    <dbReference type="NCBI Taxonomy" id="1230097"/>
    <lineage>
        <taxon>Eukaryota</taxon>
        <taxon>Fungi</taxon>
        <taxon>Dikarya</taxon>
        <taxon>Ascomycota</taxon>
        <taxon>Pezizomycotina</taxon>
        <taxon>Sordariomycetes</taxon>
        <taxon>Sordariomycetidae</taxon>
        <taxon>Diaporthales</taxon>
        <taxon>Cytosporaceae</taxon>
        <taxon>Cytospora</taxon>
    </lineage>
</organism>
<accession>A0A423XBP2</accession>
<comment type="caution">
    <text evidence="2">The sequence shown here is derived from an EMBL/GenBank/DDBJ whole genome shotgun (WGS) entry which is preliminary data.</text>
</comment>
<name>A0A423XBP2_9PEZI</name>
<keyword evidence="1" id="KW-0812">Transmembrane</keyword>
<dbReference type="OrthoDB" id="2017974at2759"/>
<keyword evidence="1" id="KW-0472">Membrane</keyword>
<proteinExistence type="predicted"/>
<dbReference type="STRING" id="1230097.A0A423XBP2"/>
<gene>
    <name evidence="2" type="ORF">VPNG_05480</name>
</gene>
<keyword evidence="3" id="KW-1185">Reference proteome</keyword>
<sequence>MPEALGRLGQTLFTIQSTIAFTIFLFASQQEKFVWAVWVTSGGLALWAVIGIPLLVIYRQFLYKRLPWVVLVPLKFFFLFSGFPPSDLYHAGLLTPLQSETQPISQYQLPTEVKGIELDSAEIVRYNEQWQTLLVNHRVPLHGHHDFFLASQHPWLGPILRPLAEKYAVPARMW</sequence>